<dbReference type="Proteomes" id="UP000694864">
    <property type="component" value="Chromosome 8"/>
</dbReference>
<dbReference type="RefSeq" id="XP_019084356.1">
    <property type="nucleotide sequence ID" value="XM_019228811.1"/>
</dbReference>
<gene>
    <name evidence="3" type="primary">LOC104707751</name>
</gene>
<feature type="compositionally biased region" description="Polar residues" evidence="1">
    <location>
        <begin position="40"/>
        <end position="54"/>
    </location>
</feature>
<feature type="compositionally biased region" description="Low complexity" evidence="1">
    <location>
        <begin position="118"/>
        <end position="128"/>
    </location>
</feature>
<evidence type="ECO:0000313" key="3">
    <source>
        <dbReference type="RefSeq" id="XP_019084356.1"/>
    </source>
</evidence>
<accession>A0ABM1QC68</accession>
<reference evidence="2" key="1">
    <citation type="journal article" date="2014" name="Nat. Commun.">
        <title>The emerging biofuel crop Camelina sativa retains a highly undifferentiated hexaploid genome structure.</title>
        <authorList>
            <person name="Kagale S."/>
            <person name="Koh C."/>
            <person name="Nixon J."/>
            <person name="Bollina V."/>
            <person name="Clarke W.E."/>
            <person name="Tuteja R."/>
            <person name="Spillane C."/>
            <person name="Robinson S.J."/>
            <person name="Links M.G."/>
            <person name="Clarke C."/>
            <person name="Higgins E.E."/>
            <person name="Huebert T."/>
            <person name="Sharpe A.G."/>
            <person name="Parkin I.A."/>
        </authorList>
    </citation>
    <scope>NUCLEOTIDE SEQUENCE [LARGE SCALE GENOMIC DNA]</scope>
    <source>
        <strain evidence="2">cv. DH55</strain>
    </source>
</reference>
<keyword evidence="2" id="KW-1185">Reference proteome</keyword>
<protein>
    <submittedName>
        <fullName evidence="3">Uncharacterized protein LOC104707751</fullName>
    </submittedName>
</protein>
<evidence type="ECO:0000256" key="1">
    <source>
        <dbReference type="SAM" id="MobiDB-lite"/>
    </source>
</evidence>
<name>A0ABM1QC68_CAMSA</name>
<feature type="region of interest" description="Disordered" evidence="1">
    <location>
        <begin position="20"/>
        <end position="164"/>
    </location>
</feature>
<dbReference type="GeneID" id="104707751"/>
<sequence length="164" mass="18027">MSEFIDQDDPKMEALNLREERVKESEDSTQVVSVAPASCSAITEASNKTDASSSRNRDGCETGETTMADKEDDDRNDGDDPKMEDMNLQEGSNPELYDDGAAQESQVENSEANMKTDSSPSSRNGESSETAETTMVAEEDDRSDGDDEEYESKVNTNCVDFEFT</sequence>
<reference evidence="3" key="2">
    <citation type="submission" date="2025-08" db="UniProtKB">
        <authorList>
            <consortium name="RefSeq"/>
        </authorList>
    </citation>
    <scope>IDENTIFICATION</scope>
    <source>
        <tissue evidence="3">Leaf</tissue>
    </source>
</reference>
<feature type="compositionally biased region" description="Polar residues" evidence="1">
    <location>
        <begin position="103"/>
        <end position="117"/>
    </location>
</feature>
<proteinExistence type="predicted"/>
<evidence type="ECO:0000313" key="2">
    <source>
        <dbReference type="Proteomes" id="UP000694864"/>
    </source>
</evidence>
<feature type="compositionally biased region" description="Acidic residues" evidence="1">
    <location>
        <begin position="137"/>
        <end position="150"/>
    </location>
</feature>
<organism evidence="2 3">
    <name type="scientific">Camelina sativa</name>
    <name type="common">False flax</name>
    <name type="synonym">Myagrum sativum</name>
    <dbReference type="NCBI Taxonomy" id="90675"/>
    <lineage>
        <taxon>Eukaryota</taxon>
        <taxon>Viridiplantae</taxon>
        <taxon>Streptophyta</taxon>
        <taxon>Embryophyta</taxon>
        <taxon>Tracheophyta</taxon>
        <taxon>Spermatophyta</taxon>
        <taxon>Magnoliopsida</taxon>
        <taxon>eudicotyledons</taxon>
        <taxon>Gunneridae</taxon>
        <taxon>Pentapetalae</taxon>
        <taxon>rosids</taxon>
        <taxon>malvids</taxon>
        <taxon>Brassicales</taxon>
        <taxon>Brassicaceae</taxon>
        <taxon>Camelineae</taxon>
        <taxon>Camelina</taxon>
    </lineage>
</organism>